<dbReference type="PANTHER" id="PTHR33361">
    <property type="entry name" value="GLR0591 PROTEIN"/>
    <property type="match status" value="1"/>
</dbReference>
<dbReference type="PANTHER" id="PTHR33361:SF16">
    <property type="entry name" value="DUF885 DOMAIN-CONTAINING PROTEIN"/>
    <property type="match status" value="1"/>
</dbReference>
<feature type="signal peptide" evidence="1">
    <location>
        <begin position="1"/>
        <end position="24"/>
    </location>
</feature>
<dbReference type="RefSeq" id="WP_111512912.1">
    <property type="nucleotide sequence ID" value="NZ_QFYR01000001.1"/>
</dbReference>
<dbReference type="Proteomes" id="UP000249725">
    <property type="component" value="Unassembled WGS sequence"/>
</dbReference>
<name>A0A328AQH3_9CAUL</name>
<sequence length="612" mass="67760">MKASTPLALVLLASTALLPLQAAAQTGPAQTASASATAAEDQRLLAFLDKAFDEAAALSPETLTNLGLKQNYDKLDDYTDAQNKRELDLSERQLAQMKAQFDPARLGPQAQLSYRLFEEAVATEREGYKWRWYSFPISTNGTPAGDIPVFLINQHRIDTVADAQAYIARIRDTERVMKEIAANVRQQAAQGIVPPKMVFAPARNDAKEILEGAPFTSGDDSTVLEDFKTKVGKLDAPAATKAKLIADAQAALTGPFKRGYDTFFAVLDEVEPKATSNGGAWRLPQGGAYYDSRLRFYTTTDLTADQIHELGLAQVKAIHAEMEAIKTQVGFKGTLQEFFVQVRTDPRFKYPNSEAGKQQYLSDARTYIAQAMAAAPRFFHRLPKAALEVRAVEPFREQTASVAFYERPAPDGSRPGIFYVNLANMDQVQKVQAEGIAHHEGAPGHHFQIARAQELEGLPKFRKYGYYGAYIEGWGLYTERLAGEMGAYKDPYSQFGMLGLQLWRAIRLVTDTGLHSKRWSREQAVAYFTDNSPLATADINREVNRYINNPGQATSYMVGQLRINALRDKAEKALGPKFDIRDFHEVVLANGAVPLNVLEELVDAYIARTKGA</sequence>
<keyword evidence="1" id="KW-0732">Signal</keyword>
<dbReference type="EMBL" id="QFYR01000001">
    <property type="protein sequence ID" value="RAK56561.1"/>
    <property type="molecule type" value="Genomic_DNA"/>
</dbReference>
<dbReference type="OrthoDB" id="9763405at2"/>
<accession>A0A328AQH3</accession>
<evidence type="ECO:0000256" key="1">
    <source>
        <dbReference type="SAM" id="SignalP"/>
    </source>
</evidence>
<comment type="caution">
    <text evidence="2">The sequence shown here is derived from an EMBL/GenBank/DDBJ whole genome shotgun (WGS) entry which is preliminary data.</text>
</comment>
<dbReference type="InterPro" id="IPR010281">
    <property type="entry name" value="DUF885"/>
</dbReference>
<feature type="chain" id="PRO_5016253413" evidence="1">
    <location>
        <begin position="25"/>
        <end position="612"/>
    </location>
</feature>
<evidence type="ECO:0000313" key="3">
    <source>
        <dbReference type="Proteomes" id="UP000249725"/>
    </source>
</evidence>
<protein>
    <submittedName>
        <fullName evidence="2">DUF885 domain-containing protein</fullName>
    </submittedName>
</protein>
<proteinExistence type="predicted"/>
<reference evidence="3" key="1">
    <citation type="submission" date="2018-05" db="EMBL/GenBank/DDBJ databases">
        <authorList>
            <person name="Li X."/>
        </authorList>
    </citation>
    <scope>NUCLEOTIDE SEQUENCE [LARGE SCALE GENOMIC DNA]</scope>
    <source>
        <strain evidence="3">YIM 73061</strain>
    </source>
</reference>
<keyword evidence="3" id="KW-1185">Reference proteome</keyword>
<evidence type="ECO:0000313" key="2">
    <source>
        <dbReference type="EMBL" id="RAK56561.1"/>
    </source>
</evidence>
<organism evidence="2 3">
    <name type="scientific">Phenylobacterium deserti</name>
    <dbReference type="NCBI Taxonomy" id="1914756"/>
    <lineage>
        <taxon>Bacteria</taxon>
        <taxon>Pseudomonadati</taxon>
        <taxon>Pseudomonadota</taxon>
        <taxon>Alphaproteobacteria</taxon>
        <taxon>Caulobacterales</taxon>
        <taxon>Caulobacteraceae</taxon>
        <taxon>Phenylobacterium</taxon>
    </lineage>
</organism>
<dbReference type="AlphaFoldDB" id="A0A328AQH3"/>
<gene>
    <name evidence="2" type="ORF">DJ018_00835</name>
</gene>
<dbReference type="Pfam" id="PF05960">
    <property type="entry name" value="DUF885"/>
    <property type="match status" value="1"/>
</dbReference>